<proteinExistence type="predicted"/>
<dbReference type="AlphaFoldDB" id="A0A2S5BJ02"/>
<feature type="region of interest" description="Disordered" evidence="1">
    <location>
        <begin position="95"/>
        <end position="121"/>
    </location>
</feature>
<evidence type="ECO:0000313" key="3">
    <source>
        <dbReference type="Proteomes" id="UP000237144"/>
    </source>
</evidence>
<sequence length="514" mass="55621">MARPQVDETAHSSPALFADDARFANPDDFFAEATRRLVRDWGYVVERSTERPRKITGRCERFDQGCPFRLCAILPEGEPTWRINTNSCSWVHSHPARSSSGRFKPRPGAAADDSATNTASEPAGTSLTVVLFGDGTRFATSEAFFRQVNDTSKRLCGMGCTKHSETDTLLVARCTTRYRTRCRYKVHAVPAVSGGYILDAATSEWVHNHRRNSMPPFRESGTANREQRDKYSTALAPPMKPAQTRKFRSEMTHLGPQIGDRFRDFNEAFLAAASISIVTLGNSVARVAKNELAGGIYCHYGRGTEERCSYKLNVGRSADGKGCVVLATSHPVHSHGPCPELQADPTWRPNMRDRDLIRAVEAFRPAGTVKPKRTSSPVVEITFVSPKSKRLRLASDSAAAASASAPSPASSIYPSPTLSDSSLPSPQLGRPRLLTDPAAGVPLVDRIALVEAFLAGVDPAQTELAPHLVAAGVDSLEALVGFATLTPALRQGLLDELERRGGTGLARLGGSLPS</sequence>
<feature type="compositionally biased region" description="Low complexity" evidence="1">
    <location>
        <begin position="109"/>
        <end position="120"/>
    </location>
</feature>
<keyword evidence="3" id="KW-1185">Reference proteome</keyword>
<accession>A0A2S5BJ02</accession>
<evidence type="ECO:0000256" key="1">
    <source>
        <dbReference type="SAM" id="MobiDB-lite"/>
    </source>
</evidence>
<reference evidence="2 3" key="1">
    <citation type="journal article" date="2018" name="Front. Microbiol.">
        <title>Prospects for Fungal Bioremediation of Acidic Radioactive Waste Sites: Characterization and Genome Sequence of Rhodotorula taiwanensis MD1149.</title>
        <authorList>
            <person name="Tkavc R."/>
            <person name="Matrosova V.Y."/>
            <person name="Grichenko O.E."/>
            <person name="Gostincar C."/>
            <person name="Volpe R.P."/>
            <person name="Klimenkova P."/>
            <person name="Gaidamakova E.K."/>
            <person name="Zhou C.E."/>
            <person name="Stewart B.J."/>
            <person name="Lyman M.G."/>
            <person name="Malfatti S.A."/>
            <person name="Rubinfeld B."/>
            <person name="Courtot M."/>
            <person name="Singh J."/>
            <person name="Dalgard C.L."/>
            <person name="Hamilton T."/>
            <person name="Frey K.G."/>
            <person name="Gunde-Cimerman N."/>
            <person name="Dugan L."/>
            <person name="Daly M.J."/>
        </authorList>
    </citation>
    <scope>NUCLEOTIDE SEQUENCE [LARGE SCALE GENOMIC DNA]</scope>
    <source>
        <strain evidence="2 3">MD1149</strain>
    </source>
</reference>
<name>A0A2S5BJ02_9BASI</name>
<dbReference type="Proteomes" id="UP000237144">
    <property type="component" value="Unassembled WGS sequence"/>
</dbReference>
<feature type="region of interest" description="Disordered" evidence="1">
    <location>
        <begin position="209"/>
        <end position="229"/>
    </location>
</feature>
<feature type="region of interest" description="Disordered" evidence="1">
    <location>
        <begin position="404"/>
        <end position="433"/>
    </location>
</feature>
<comment type="caution">
    <text evidence="2">The sequence shown here is derived from an EMBL/GenBank/DDBJ whole genome shotgun (WGS) entry which is preliminary data.</text>
</comment>
<evidence type="ECO:0000313" key="2">
    <source>
        <dbReference type="EMBL" id="POY76733.1"/>
    </source>
</evidence>
<gene>
    <name evidence="2" type="ORF">BMF94_0325</name>
</gene>
<organism evidence="2 3">
    <name type="scientific">Rhodotorula taiwanensis</name>
    <dbReference type="NCBI Taxonomy" id="741276"/>
    <lineage>
        <taxon>Eukaryota</taxon>
        <taxon>Fungi</taxon>
        <taxon>Dikarya</taxon>
        <taxon>Basidiomycota</taxon>
        <taxon>Pucciniomycotina</taxon>
        <taxon>Microbotryomycetes</taxon>
        <taxon>Sporidiobolales</taxon>
        <taxon>Sporidiobolaceae</taxon>
        <taxon>Rhodotorula</taxon>
    </lineage>
</organism>
<protein>
    <submittedName>
        <fullName evidence="2">Uncharacterized protein</fullName>
    </submittedName>
</protein>
<dbReference type="EMBL" id="PJQD01000002">
    <property type="protein sequence ID" value="POY76733.1"/>
    <property type="molecule type" value="Genomic_DNA"/>
</dbReference>
<feature type="compositionally biased region" description="Low complexity" evidence="1">
    <location>
        <begin position="404"/>
        <end position="428"/>
    </location>
</feature>